<gene>
    <name evidence="2" type="ORF">M9458_054014</name>
</gene>
<accession>A0ABD0MKP1</accession>
<reference evidence="2 3" key="1">
    <citation type="submission" date="2024-05" db="EMBL/GenBank/DDBJ databases">
        <title>Genome sequencing and assembly of Indian major carp, Cirrhinus mrigala (Hamilton, 1822).</title>
        <authorList>
            <person name="Mohindra V."/>
            <person name="Chowdhury L.M."/>
            <person name="Lal K."/>
            <person name="Jena J.K."/>
        </authorList>
    </citation>
    <scope>NUCLEOTIDE SEQUENCE [LARGE SCALE GENOMIC DNA]</scope>
    <source>
        <strain evidence="2">CM1030</strain>
        <tissue evidence="2">Blood</tissue>
    </source>
</reference>
<feature type="non-terminal residue" evidence="2">
    <location>
        <position position="1"/>
    </location>
</feature>
<proteinExistence type="predicted"/>
<feature type="compositionally biased region" description="Polar residues" evidence="1">
    <location>
        <begin position="31"/>
        <end position="50"/>
    </location>
</feature>
<evidence type="ECO:0000313" key="2">
    <source>
        <dbReference type="EMBL" id="KAL0150710.1"/>
    </source>
</evidence>
<dbReference type="AlphaFoldDB" id="A0ABD0MKP1"/>
<evidence type="ECO:0000313" key="3">
    <source>
        <dbReference type="Proteomes" id="UP001529510"/>
    </source>
</evidence>
<sequence>QYSDCGIHQPPRWCTLLLHVTTGPPSPALEPTQTQASVCHSHSGRQVCSK</sequence>
<evidence type="ECO:0000256" key="1">
    <source>
        <dbReference type="SAM" id="MobiDB-lite"/>
    </source>
</evidence>
<organism evidence="2 3">
    <name type="scientific">Cirrhinus mrigala</name>
    <name type="common">Mrigala</name>
    <dbReference type="NCBI Taxonomy" id="683832"/>
    <lineage>
        <taxon>Eukaryota</taxon>
        <taxon>Metazoa</taxon>
        <taxon>Chordata</taxon>
        <taxon>Craniata</taxon>
        <taxon>Vertebrata</taxon>
        <taxon>Euteleostomi</taxon>
        <taxon>Actinopterygii</taxon>
        <taxon>Neopterygii</taxon>
        <taxon>Teleostei</taxon>
        <taxon>Ostariophysi</taxon>
        <taxon>Cypriniformes</taxon>
        <taxon>Cyprinidae</taxon>
        <taxon>Labeoninae</taxon>
        <taxon>Labeonini</taxon>
        <taxon>Cirrhinus</taxon>
    </lineage>
</organism>
<feature type="non-terminal residue" evidence="2">
    <location>
        <position position="50"/>
    </location>
</feature>
<dbReference type="EMBL" id="JAMKFB020000280">
    <property type="protein sequence ID" value="KAL0150710.1"/>
    <property type="molecule type" value="Genomic_DNA"/>
</dbReference>
<keyword evidence="3" id="KW-1185">Reference proteome</keyword>
<dbReference type="Proteomes" id="UP001529510">
    <property type="component" value="Unassembled WGS sequence"/>
</dbReference>
<protein>
    <submittedName>
        <fullName evidence="2">Uncharacterized protein</fullName>
    </submittedName>
</protein>
<feature type="region of interest" description="Disordered" evidence="1">
    <location>
        <begin position="25"/>
        <end position="50"/>
    </location>
</feature>
<comment type="caution">
    <text evidence="2">The sequence shown here is derived from an EMBL/GenBank/DDBJ whole genome shotgun (WGS) entry which is preliminary data.</text>
</comment>
<name>A0ABD0MKP1_CIRMR</name>